<name>B9F344_ORYSJ</name>
<feature type="region of interest" description="Disordered" evidence="2">
    <location>
        <begin position="525"/>
        <end position="553"/>
    </location>
</feature>
<dbReference type="GO" id="GO:0031297">
    <property type="term" value="P:replication fork processing"/>
    <property type="evidence" value="ECO:0007669"/>
    <property type="project" value="InterPro"/>
</dbReference>
<reference evidence="5" key="2">
    <citation type="submission" date="2008-12" db="EMBL/GenBank/DDBJ databases">
        <title>Improved gene annotation of the rice (Oryza sativa) genomes.</title>
        <authorList>
            <person name="Wang J."/>
            <person name="Li R."/>
            <person name="Fan W."/>
            <person name="Huang Q."/>
            <person name="Zhang J."/>
            <person name="Zhou Y."/>
            <person name="Hu Y."/>
            <person name="Zi S."/>
            <person name="Li J."/>
            <person name="Ni P."/>
            <person name="Zheng H."/>
            <person name="Zhang Y."/>
            <person name="Zhao M."/>
            <person name="Hao Q."/>
            <person name="McDermott J."/>
            <person name="Samudrala R."/>
            <person name="Kristiansen K."/>
            <person name="Wong G.K.-S."/>
        </authorList>
    </citation>
    <scope>NUCLEOTIDE SEQUENCE</scope>
</reference>
<evidence type="ECO:0000259" key="4">
    <source>
        <dbReference type="Pfam" id="PF16503"/>
    </source>
</evidence>
<feature type="compositionally biased region" description="Low complexity" evidence="2">
    <location>
        <begin position="363"/>
        <end position="384"/>
    </location>
</feature>
<feature type="compositionally biased region" description="Low complexity" evidence="2">
    <location>
        <begin position="406"/>
        <end position="415"/>
    </location>
</feature>
<dbReference type="InterPro" id="IPR032442">
    <property type="entry name" value="CTU1_C"/>
</dbReference>
<dbReference type="GO" id="GO:0005634">
    <property type="term" value="C:nucleus"/>
    <property type="evidence" value="ECO:0007669"/>
    <property type="project" value="InterPro"/>
</dbReference>
<organism evidence="5">
    <name type="scientific">Oryza sativa subsp. japonica</name>
    <name type="common">Rice</name>
    <dbReference type="NCBI Taxonomy" id="39947"/>
    <lineage>
        <taxon>Eukaryota</taxon>
        <taxon>Viridiplantae</taxon>
        <taxon>Streptophyta</taxon>
        <taxon>Embryophyta</taxon>
        <taxon>Tracheophyta</taxon>
        <taxon>Spermatophyta</taxon>
        <taxon>Magnoliopsida</taxon>
        <taxon>Liliopsida</taxon>
        <taxon>Poales</taxon>
        <taxon>Poaceae</taxon>
        <taxon>BOP clade</taxon>
        <taxon>Oryzoideae</taxon>
        <taxon>Oryzeae</taxon>
        <taxon>Oryzinae</taxon>
        <taxon>Oryza</taxon>
        <taxon>Oryza sativa</taxon>
    </lineage>
</organism>
<dbReference type="Proteomes" id="UP000007752">
    <property type="component" value="Chromosome 2"/>
</dbReference>
<feature type="compositionally biased region" description="Basic and acidic residues" evidence="2">
    <location>
        <begin position="620"/>
        <end position="630"/>
    </location>
</feature>
<feature type="region of interest" description="Disordered" evidence="2">
    <location>
        <begin position="356"/>
        <end position="443"/>
    </location>
</feature>
<keyword evidence="1" id="KW-0808">Transferase</keyword>
<feature type="domain" description="Cytoplasmic tRNA 2-thiolation protein 1 C-terminal" evidence="4">
    <location>
        <begin position="283"/>
        <end position="313"/>
    </location>
</feature>
<sequence>MDSAVDGPRQPPARAGSRLCTRCGERKAALKRPKTLEQICRECFYVVFEDEIHQTIVDNNLFKPGDRVAIGASGGKGITGYRDDSLETVKRNEIQYGLPLKIVSYKDLYGWTMDDIVKAIGLKNNCTFCGVFRRQALDRGAALLKVDKIVTGHNADDIAETVLLNILRGDIARLSRCTFITTGEDGPIPRCKPFKIHLREGDCYISLLCNIPYNVILCSIHQLHFYVIILDLMTRIYSPNAYRGFAREFIKDLERMRPRAILDIIKSGENFRISTTTRMPEQGTCERCGYISSQKLCKACVLLDGLNRGLPKLGIGRTKGIAGGDGDYGLLNYQQADFTASVVLYMMREGQKHRSTQCAAVRATGPATGPSEPAGAGAASTDNPNPNPNPKPSASRFAPYPRPRFGKSAAAAAAAEGEDGSGGQAQGKKKKKERATRPKLTPDLLLSDDGLGFVLRYFPKAFKPRARPGHEVEDLGNLIKLYTDWHSRLIPYYSFDQFVRKVEKVGASNRVRRCVSELRDRVARGGDPTLLHEPPVEVIPEGEPDGATAEDPIFGTEVPATENHGVDQVQEDIDIPVESNDVDPMQEDLLNEIYNKEADEPQIPAVGGTAEETTPAMAPKEAKPQDDPPREAQNQPGKIQLTEEQRARMEANRLRALERAAAARARASQPA</sequence>
<evidence type="ECO:0000256" key="2">
    <source>
        <dbReference type="SAM" id="MobiDB-lite"/>
    </source>
</evidence>
<reference evidence="5" key="1">
    <citation type="journal article" date="2005" name="PLoS Biol.">
        <title>The genomes of Oryza sativa: a history of duplications.</title>
        <authorList>
            <person name="Yu J."/>
            <person name="Wang J."/>
            <person name="Lin W."/>
            <person name="Li S."/>
            <person name="Li H."/>
            <person name="Zhou J."/>
            <person name="Ni P."/>
            <person name="Dong W."/>
            <person name="Hu S."/>
            <person name="Zeng C."/>
            <person name="Zhang J."/>
            <person name="Zhang Y."/>
            <person name="Li R."/>
            <person name="Xu Z."/>
            <person name="Li S."/>
            <person name="Li X."/>
            <person name="Zheng H."/>
            <person name="Cong L."/>
            <person name="Lin L."/>
            <person name="Yin J."/>
            <person name="Geng J."/>
            <person name="Li G."/>
            <person name="Shi J."/>
            <person name="Liu J."/>
            <person name="Lv H."/>
            <person name="Li J."/>
            <person name="Wang J."/>
            <person name="Deng Y."/>
            <person name="Ran L."/>
            <person name="Shi X."/>
            <person name="Wang X."/>
            <person name="Wu Q."/>
            <person name="Li C."/>
            <person name="Ren X."/>
            <person name="Wang J."/>
            <person name="Wang X."/>
            <person name="Li D."/>
            <person name="Liu D."/>
            <person name="Zhang X."/>
            <person name="Ji Z."/>
            <person name="Zhao W."/>
            <person name="Sun Y."/>
            <person name="Zhang Z."/>
            <person name="Bao J."/>
            <person name="Han Y."/>
            <person name="Dong L."/>
            <person name="Ji J."/>
            <person name="Chen P."/>
            <person name="Wu S."/>
            <person name="Liu J."/>
            <person name="Xiao Y."/>
            <person name="Bu D."/>
            <person name="Tan J."/>
            <person name="Yang L."/>
            <person name="Ye C."/>
            <person name="Zhang J."/>
            <person name="Xu J."/>
            <person name="Zhou Y."/>
            <person name="Yu Y."/>
            <person name="Zhang B."/>
            <person name="Zhuang S."/>
            <person name="Wei H."/>
            <person name="Liu B."/>
            <person name="Lei M."/>
            <person name="Yu H."/>
            <person name="Li Y."/>
            <person name="Xu H."/>
            <person name="Wei S."/>
            <person name="He X."/>
            <person name="Fang L."/>
            <person name="Zhang Z."/>
            <person name="Zhang Y."/>
            <person name="Huang X."/>
            <person name="Su Z."/>
            <person name="Tong W."/>
            <person name="Li J."/>
            <person name="Tong Z."/>
            <person name="Li S."/>
            <person name="Ye J."/>
            <person name="Wang L."/>
            <person name="Fang L."/>
            <person name="Lei T."/>
            <person name="Chen C."/>
            <person name="Chen H."/>
            <person name="Xu Z."/>
            <person name="Li H."/>
            <person name="Huang H."/>
            <person name="Zhang F."/>
            <person name="Xu H."/>
            <person name="Li N."/>
            <person name="Zhao C."/>
            <person name="Li S."/>
            <person name="Dong L."/>
            <person name="Huang Y."/>
            <person name="Li L."/>
            <person name="Xi Y."/>
            <person name="Qi Q."/>
            <person name="Li W."/>
            <person name="Zhang B."/>
            <person name="Hu W."/>
            <person name="Zhang Y."/>
            <person name="Tian X."/>
            <person name="Jiao Y."/>
            <person name="Liang X."/>
            <person name="Jin J."/>
            <person name="Gao L."/>
            <person name="Zheng W."/>
            <person name="Hao B."/>
            <person name="Liu S."/>
            <person name="Wang W."/>
            <person name="Yuan L."/>
            <person name="Cao M."/>
            <person name="McDermott J."/>
            <person name="Samudrala R."/>
            <person name="Wang J."/>
            <person name="Wong G.K."/>
            <person name="Yang H."/>
        </authorList>
    </citation>
    <scope>NUCLEOTIDE SEQUENCE [LARGE SCALE GENOMIC DNA]</scope>
</reference>
<feature type="region of interest" description="Disordered" evidence="2">
    <location>
        <begin position="597"/>
        <end position="646"/>
    </location>
</feature>
<dbReference type="Gene3D" id="3.40.50.620">
    <property type="entry name" value="HUPs"/>
    <property type="match status" value="1"/>
</dbReference>
<dbReference type="EMBL" id="CM000139">
    <property type="protein sequence ID" value="EEE57851.1"/>
    <property type="molecule type" value="Genomic_DNA"/>
</dbReference>
<evidence type="ECO:0000256" key="1">
    <source>
        <dbReference type="ARBA" id="ARBA00022679"/>
    </source>
</evidence>
<evidence type="ECO:0000313" key="5">
    <source>
        <dbReference type="EMBL" id="EEE57851.1"/>
    </source>
</evidence>
<evidence type="ECO:0008006" key="6">
    <source>
        <dbReference type="Google" id="ProtNLM"/>
    </source>
</evidence>
<dbReference type="InterPro" id="IPR014729">
    <property type="entry name" value="Rossmann-like_a/b/a_fold"/>
</dbReference>
<dbReference type="Pfam" id="PF07962">
    <property type="entry name" value="Swi3"/>
    <property type="match status" value="1"/>
</dbReference>
<dbReference type="PANTHER" id="PTHR11807">
    <property type="entry name" value="ATPASES OF THE PP SUPERFAMILY-RELATED"/>
    <property type="match status" value="1"/>
</dbReference>
<gene>
    <name evidence="5" type="ORF">OsJ_08481</name>
</gene>
<dbReference type="PANTHER" id="PTHR11807:SF12">
    <property type="entry name" value="CYTOPLASMIC TRNA 2-THIOLATION PROTEIN 1"/>
    <property type="match status" value="1"/>
</dbReference>
<dbReference type="GO" id="GO:0006974">
    <property type="term" value="P:DNA damage response"/>
    <property type="evidence" value="ECO:0007669"/>
    <property type="project" value="InterPro"/>
</dbReference>
<accession>B9F344</accession>
<dbReference type="Pfam" id="PF16503">
    <property type="entry name" value="zn-ribbon_14"/>
    <property type="match status" value="1"/>
</dbReference>
<evidence type="ECO:0000259" key="3">
    <source>
        <dbReference type="Pfam" id="PF07962"/>
    </source>
</evidence>
<dbReference type="SUPFAM" id="SSF52402">
    <property type="entry name" value="Adenine nucleotide alpha hydrolases-like"/>
    <property type="match status" value="1"/>
</dbReference>
<protein>
    <recommendedName>
        <fullName evidence="6">Cytoplasmic tRNA 2-thiolation protein 1</fullName>
    </recommendedName>
</protein>
<dbReference type="AlphaFoldDB" id="B9F344"/>
<proteinExistence type="predicted"/>
<dbReference type="InterPro" id="IPR012923">
    <property type="entry name" value="Csm3"/>
</dbReference>
<dbReference type="GO" id="GO:0016740">
    <property type="term" value="F:transferase activity"/>
    <property type="evidence" value="ECO:0007669"/>
    <property type="project" value="UniProtKB-KW"/>
</dbReference>
<feature type="domain" description="Chromosome segregation in meiosis protein 3" evidence="3">
    <location>
        <begin position="439"/>
        <end position="521"/>
    </location>
</feature>